<dbReference type="Proteomes" id="UP000308600">
    <property type="component" value="Unassembled WGS sequence"/>
</dbReference>
<keyword evidence="2" id="KW-1185">Reference proteome</keyword>
<dbReference type="EMBL" id="ML208455">
    <property type="protein sequence ID" value="TFK64923.1"/>
    <property type="molecule type" value="Genomic_DNA"/>
</dbReference>
<sequence>MSKEFRLQLTGIPIAFVVSATPTSTTAIVHIIISIPTPTGFVLNINNTNIGFILIVNTNTNFALDLNFNTNITHITIASPCGSSDSVSFDRPDGVGRLRASVSHNPYAIFGIDSNDT</sequence>
<organism evidence="1 2">
    <name type="scientific">Pluteus cervinus</name>
    <dbReference type="NCBI Taxonomy" id="181527"/>
    <lineage>
        <taxon>Eukaryota</taxon>
        <taxon>Fungi</taxon>
        <taxon>Dikarya</taxon>
        <taxon>Basidiomycota</taxon>
        <taxon>Agaricomycotina</taxon>
        <taxon>Agaricomycetes</taxon>
        <taxon>Agaricomycetidae</taxon>
        <taxon>Agaricales</taxon>
        <taxon>Pluteineae</taxon>
        <taxon>Pluteaceae</taxon>
        <taxon>Pluteus</taxon>
    </lineage>
</organism>
<gene>
    <name evidence="1" type="ORF">BDN72DRAFT_901140</name>
</gene>
<evidence type="ECO:0000313" key="2">
    <source>
        <dbReference type="Proteomes" id="UP000308600"/>
    </source>
</evidence>
<proteinExistence type="predicted"/>
<accession>A0ACD3AGA7</accession>
<name>A0ACD3AGA7_9AGAR</name>
<reference evidence="1 2" key="1">
    <citation type="journal article" date="2019" name="Nat. Ecol. Evol.">
        <title>Megaphylogeny resolves global patterns of mushroom evolution.</title>
        <authorList>
            <person name="Varga T."/>
            <person name="Krizsan K."/>
            <person name="Foldi C."/>
            <person name="Dima B."/>
            <person name="Sanchez-Garcia M."/>
            <person name="Sanchez-Ramirez S."/>
            <person name="Szollosi G.J."/>
            <person name="Szarkandi J.G."/>
            <person name="Papp V."/>
            <person name="Albert L."/>
            <person name="Andreopoulos W."/>
            <person name="Angelini C."/>
            <person name="Antonin V."/>
            <person name="Barry K.W."/>
            <person name="Bougher N.L."/>
            <person name="Buchanan P."/>
            <person name="Buyck B."/>
            <person name="Bense V."/>
            <person name="Catcheside P."/>
            <person name="Chovatia M."/>
            <person name="Cooper J."/>
            <person name="Damon W."/>
            <person name="Desjardin D."/>
            <person name="Finy P."/>
            <person name="Geml J."/>
            <person name="Haridas S."/>
            <person name="Hughes K."/>
            <person name="Justo A."/>
            <person name="Karasinski D."/>
            <person name="Kautmanova I."/>
            <person name="Kiss B."/>
            <person name="Kocsube S."/>
            <person name="Kotiranta H."/>
            <person name="LaButti K.M."/>
            <person name="Lechner B.E."/>
            <person name="Liimatainen K."/>
            <person name="Lipzen A."/>
            <person name="Lukacs Z."/>
            <person name="Mihaltcheva S."/>
            <person name="Morgado L.N."/>
            <person name="Niskanen T."/>
            <person name="Noordeloos M.E."/>
            <person name="Ohm R.A."/>
            <person name="Ortiz-Santana B."/>
            <person name="Ovrebo C."/>
            <person name="Racz N."/>
            <person name="Riley R."/>
            <person name="Savchenko A."/>
            <person name="Shiryaev A."/>
            <person name="Soop K."/>
            <person name="Spirin V."/>
            <person name="Szebenyi C."/>
            <person name="Tomsovsky M."/>
            <person name="Tulloss R.E."/>
            <person name="Uehling J."/>
            <person name="Grigoriev I.V."/>
            <person name="Vagvolgyi C."/>
            <person name="Papp T."/>
            <person name="Martin F.M."/>
            <person name="Miettinen O."/>
            <person name="Hibbett D.S."/>
            <person name="Nagy L.G."/>
        </authorList>
    </citation>
    <scope>NUCLEOTIDE SEQUENCE [LARGE SCALE GENOMIC DNA]</scope>
    <source>
        <strain evidence="1 2">NL-1719</strain>
    </source>
</reference>
<protein>
    <submittedName>
        <fullName evidence="1">Uncharacterized protein</fullName>
    </submittedName>
</protein>
<evidence type="ECO:0000313" key="1">
    <source>
        <dbReference type="EMBL" id="TFK64923.1"/>
    </source>
</evidence>